<evidence type="ECO:0008006" key="3">
    <source>
        <dbReference type="Google" id="ProtNLM"/>
    </source>
</evidence>
<dbReference type="Proteomes" id="UP000033774">
    <property type="component" value="Unassembled WGS sequence"/>
</dbReference>
<sequence length="61" mass="6643">LSSRTRFDRKIVHGHTITEMPDVRPNRIGIDTGAFHSGILTALVIDGAMEAFLQTIPAPLS</sequence>
<feature type="non-terminal residue" evidence="1">
    <location>
        <position position="1"/>
    </location>
</feature>
<organism evidence="1 2">
    <name type="scientific">Elstera litoralis</name>
    <dbReference type="NCBI Taxonomy" id="552518"/>
    <lineage>
        <taxon>Bacteria</taxon>
        <taxon>Pseudomonadati</taxon>
        <taxon>Pseudomonadota</taxon>
        <taxon>Alphaproteobacteria</taxon>
        <taxon>Rhodospirillales</taxon>
        <taxon>Rhodospirillaceae</taxon>
        <taxon>Elstera</taxon>
    </lineage>
</organism>
<dbReference type="SUPFAM" id="SSF56300">
    <property type="entry name" value="Metallo-dependent phosphatases"/>
    <property type="match status" value="1"/>
</dbReference>
<protein>
    <recommendedName>
        <fullName evidence="3">Serine/threonine protein phosphatase</fullName>
    </recommendedName>
</protein>
<comment type="caution">
    <text evidence="1">The sequence shown here is derived from an EMBL/GenBank/DDBJ whole genome shotgun (WGS) entry which is preliminary data.</text>
</comment>
<evidence type="ECO:0000313" key="2">
    <source>
        <dbReference type="Proteomes" id="UP000033774"/>
    </source>
</evidence>
<accession>A0A0F3IRF5</accession>
<dbReference type="InterPro" id="IPR029052">
    <property type="entry name" value="Metallo-depent_PP-like"/>
</dbReference>
<gene>
    <name evidence="1" type="ORF">VZ95_19505</name>
</gene>
<proteinExistence type="predicted"/>
<reference evidence="1 2" key="1">
    <citation type="submission" date="2015-03" db="EMBL/GenBank/DDBJ databases">
        <title>Draft genome sequence of Elstera litoralis.</title>
        <authorList>
            <person name="Rahalkar M.C."/>
            <person name="Dhakephalkar P.K."/>
            <person name="Pore S.D."/>
            <person name="Arora P."/>
            <person name="Kapse N.G."/>
            <person name="Pandit P.S."/>
        </authorList>
    </citation>
    <scope>NUCLEOTIDE SEQUENCE [LARGE SCALE GENOMIC DNA]</scope>
    <source>
        <strain evidence="1 2">Dia-1</strain>
    </source>
</reference>
<keyword evidence="2" id="KW-1185">Reference proteome</keyword>
<name>A0A0F3IRF5_9PROT</name>
<dbReference type="EMBL" id="LAJY01000749">
    <property type="protein sequence ID" value="KJV08169.1"/>
    <property type="molecule type" value="Genomic_DNA"/>
</dbReference>
<dbReference type="AlphaFoldDB" id="A0A0F3IRF5"/>
<dbReference type="Gene3D" id="3.60.21.10">
    <property type="match status" value="1"/>
</dbReference>
<evidence type="ECO:0000313" key="1">
    <source>
        <dbReference type="EMBL" id="KJV08169.1"/>
    </source>
</evidence>